<protein>
    <submittedName>
        <fullName evidence="1">Uncharacterized protein</fullName>
    </submittedName>
</protein>
<evidence type="ECO:0000313" key="2">
    <source>
        <dbReference type="Proteomes" id="UP000306147"/>
    </source>
</evidence>
<proteinExistence type="predicted"/>
<dbReference type="EMBL" id="SRXT01000003">
    <property type="protein sequence ID" value="TGX53991.1"/>
    <property type="molecule type" value="Genomic_DNA"/>
</dbReference>
<comment type="caution">
    <text evidence="1">The sequence shown here is derived from an EMBL/GenBank/DDBJ whole genome shotgun (WGS) entry which is preliminary data.</text>
</comment>
<reference evidence="1 2" key="1">
    <citation type="submission" date="2019-04" db="EMBL/GenBank/DDBJ databases">
        <title>Sphingomonas psychrotolerans sp. nov., isolated from soil in the Tianshan Mountains, Xinjiang, China.</title>
        <authorList>
            <person name="Luo Y."/>
            <person name="Sheng H."/>
        </authorList>
    </citation>
    <scope>NUCLEOTIDE SEQUENCE [LARGE SCALE GENOMIC DNA]</scope>
    <source>
        <strain evidence="1 2">ZFGT-11</strain>
    </source>
</reference>
<name>A0A4S1XD20_9SPHN</name>
<organism evidence="1 2">
    <name type="scientific">Sphingomonas gei</name>
    <dbReference type="NCBI Taxonomy" id="1395960"/>
    <lineage>
        <taxon>Bacteria</taxon>
        <taxon>Pseudomonadati</taxon>
        <taxon>Pseudomonadota</taxon>
        <taxon>Alphaproteobacteria</taxon>
        <taxon>Sphingomonadales</taxon>
        <taxon>Sphingomonadaceae</taxon>
        <taxon>Sphingomonas</taxon>
    </lineage>
</organism>
<keyword evidence="2" id="KW-1185">Reference proteome</keyword>
<gene>
    <name evidence="1" type="ORF">E5A73_07625</name>
</gene>
<dbReference type="RefSeq" id="WP_135963229.1">
    <property type="nucleotide sequence ID" value="NZ_SRXT01000003.1"/>
</dbReference>
<dbReference type="AlphaFoldDB" id="A0A4S1XD20"/>
<accession>A0A4S1XD20</accession>
<sequence>MSKGRINSEGSMLTASRTFRFAGCSWAAVERAAHRNEDGVYVVRLSELARERNGHTHAQPR</sequence>
<dbReference type="Proteomes" id="UP000306147">
    <property type="component" value="Unassembled WGS sequence"/>
</dbReference>
<evidence type="ECO:0000313" key="1">
    <source>
        <dbReference type="EMBL" id="TGX53991.1"/>
    </source>
</evidence>